<keyword evidence="11" id="KW-1185">Reference proteome</keyword>
<evidence type="ECO:0000256" key="2">
    <source>
        <dbReference type="ARBA" id="ARBA00010617"/>
    </source>
</evidence>
<feature type="binding site" description="axial binding residue" evidence="7">
    <location>
        <position position="447"/>
    </location>
    <ligand>
        <name>heme</name>
        <dbReference type="ChEBI" id="CHEBI:30413"/>
    </ligand>
    <ligandPart>
        <name>Fe</name>
        <dbReference type="ChEBI" id="CHEBI:18248"/>
    </ligandPart>
</feature>
<sequence length="502" mass="57411">MDLVTKTVLLGVALILFRFLWNYFQSPLKSFPGPFSAKFTNIWRLQEVFRGRCDITHIELHRKHGPAVCMGPNVLSLSDPQLIKQVYSTRDPWLKSDMYNVNDSIVSGVRLKNIFSHQDEQWHTKYLRPVKNLYSMTQVQEVEPGVDMTIDLFLQKLGERFISTGDTCEMSKYISYFAWDTMSQISYSENLGMLEAGGDRFGILDVSSKSLDYFASVCQIPRLDLFLDKNPVYRLGPPSFGWAVHFSAKQYHKRLTGEKALQNHYVDFLDRFIKAKSVMPEIVDDSIAQMYLLLNIIAGSDTTASAMCAAVYYVLKNPTVYKHLREELRGANLTMPAQWKEIRGLPYLDAVMREAMRLHPGVGLLVERIVPEGGFTLPDGRVVPGGTIVGMNPWVINRDSTVFGAEPDLFKPERWLPAKGETDEVYQARFSKMKGTDFTFGAGSRMCLGRYISQLESYKLVATLFTKFDMELPNLECEWKVTNSWFVRQENIPVLIKERKSD</sequence>
<evidence type="ECO:0000256" key="6">
    <source>
        <dbReference type="ARBA" id="ARBA00023033"/>
    </source>
</evidence>
<evidence type="ECO:0000256" key="9">
    <source>
        <dbReference type="SAM" id="Phobius"/>
    </source>
</evidence>
<evidence type="ECO:0000313" key="11">
    <source>
        <dbReference type="Proteomes" id="UP000327118"/>
    </source>
</evidence>
<organism evidence="10 11">
    <name type="scientific">Aspergillus coremiiformis</name>
    <dbReference type="NCBI Taxonomy" id="138285"/>
    <lineage>
        <taxon>Eukaryota</taxon>
        <taxon>Fungi</taxon>
        <taxon>Dikarya</taxon>
        <taxon>Ascomycota</taxon>
        <taxon>Pezizomycotina</taxon>
        <taxon>Eurotiomycetes</taxon>
        <taxon>Eurotiomycetidae</taxon>
        <taxon>Eurotiales</taxon>
        <taxon>Aspergillaceae</taxon>
        <taxon>Aspergillus</taxon>
        <taxon>Aspergillus subgen. Circumdati</taxon>
    </lineage>
</organism>
<dbReference type="GO" id="GO:0016705">
    <property type="term" value="F:oxidoreductase activity, acting on paired donors, with incorporation or reduction of molecular oxygen"/>
    <property type="evidence" value="ECO:0007669"/>
    <property type="project" value="InterPro"/>
</dbReference>
<dbReference type="InterPro" id="IPR017972">
    <property type="entry name" value="Cyt_P450_CS"/>
</dbReference>
<keyword evidence="6 8" id="KW-0503">Monooxygenase</keyword>
<dbReference type="InterPro" id="IPR036396">
    <property type="entry name" value="Cyt_P450_sf"/>
</dbReference>
<keyword evidence="9" id="KW-0472">Membrane</keyword>
<evidence type="ECO:0000256" key="4">
    <source>
        <dbReference type="ARBA" id="ARBA00023002"/>
    </source>
</evidence>
<dbReference type="GO" id="GO:0005506">
    <property type="term" value="F:iron ion binding"/>
    <property type="evidence" value="ECO:0007669"/>
    <property type="project" value="InterPro"/>
</dbReference>
<accession>A0A5N6ZEW9</accession>
<dbReference type="CDD" id="cd11060">
    <property type="entry name" value="CYP57A1-like"/>
    <property type="match status" value="1"/>
</dbReference>
<evidence type="ECO:0000256" key="8">
    <source>
        <dbReference type="RuleBase" id="RU000461"/>
    </source>
</evidence>
<comment type="similarity">
    <text evidence="2 8">Belongs to the cytochrome P450 family.</text>
</comment>
<dbReference type="InterPro" id="IPR001128">
    <property type="entry name" value="Cyt_P450"/>
</dbReference>
<dbReference type="PANTHER" id="PTHR24305">
    <property type="entry name" value="CYTOCHROME P450"/>
    <property type="match status" value="1"/>
</dbReference>
<dbReference type="EMBL" id="ML739044">
    <property type="protein sequence ID" value="KAE8356015.1"/>
    <property type="molecule type" value="Genomic_DNA"/>
</dbReference>
<proteinExistence type="inferred from homology"/>
<evidence type="ECO:0000256" key="1">
    <source>
        <dbReference type="ARBA" id="ARBA00001971"/>
    </source>
</evidence>
<dbReference type="InterPro" id="IPR002401">
    <property type="entry name" value="Cyt_P450_E_grp-I"/>
</dbReference>
<dbReference type="PRINTS" id="PR00385">
    <property type="entry name" value="P450"/>
</dbReference>
<keyword evidence="3 7" id="KW-0479">Metal-binding</keyword>
<dbReference type="Proteomes" id="UP000327118">
    <property type="component" value="Unassembled WGS sequence"/>
</dbReference>
<feature type="transmembrane region" description="Helical" evidence="9">
    <location>
        <begin position="7"/>
        <end position="24"/>
    </location>
</feature>
<dbReference type="PROSITE" id="PS00086">
    <property type="entry name" value="CYTOCHROME_P450"/>
    <property type="match status" value="1"/>
</dbReference>
<evidence type="ECO:0000256" key="5">
    <source>
        <dbReference type="ARBA" id="ARBA00023004"/>
    </source>
</evidence>
<dbReference type="GO" id="GO:0020037">
    <property type="term" value="F:heme binding"/>
    <property type="evidence" value="ECO:0007669"/>
    <property type="project" value="InterPro"/>
</dbReference>
<keyword evidence="5 7" id="KW-0408">Iron</keyword>
<name>A0A5N6ZEW9_9EURO</name>
<dbReference type="PRINTS" id="PR00463">
    <property type="entry name" value="EP450I"/>
</dbReference>
<comment type="cofactor">
    <cofactor evidence="1 7">
        <name>heme</name>
        <dbReference type="ChEBI" id="CHEBI:30413"/>
    </cofactor>
</comment>
<dbReference type="GO" id="GO:0004497">
    <property type="term" value="F:monooxygenase activity"/>
    <property type="evidence" value="ECO:0007669"/>
    <property type="project" value="UniProtKB-KW"/>
</dbReference>
<dbReference type="Pfam" id="PF00067">
    <property type="entry name" value="p450"/>
    <property type="match status" value="1"/>
</dbReference>
<dbReference type="AlphaFoldDB" id="A0A5N6ZEW9"/>
<protein>
    <submittedName>
        <fullName evidence="10">Cytochrome P450</fullName>
    </submittedName>
</protein>
<evidence type="ECO:0000256" key="3">
    <source>
        <dbReference type="ARBA" id="ARBA00022723"/>
    </source>
</evidence>
<reference evidence="11" key="1">
    <citation type="submission" date="2019-04" db="EMBL/GenBank/DDBJ databases">
        <title>Friends and foes A comparative genomics studyof 23 Aspergillus species from section Flavi.</title>
        <authorList>
            <consortium name="DOE Joint Genome Institute"/>
            <person name="Kjaerbolling I."/>
            <person name="Vesth T."/>
            <person name="Frisvad J.C."/>
            <person name="Nybo J.L."/>
            <person name="Theobald S."/>
            <person name="Kildgaard S."/>
            <person name="Isbrandt T."/>
            <person name="Kuo A."/>
            <person name="Sato A."/>
            <person name="Lyhne E.K."/>
            <person name="Kogle M.E."/>
            <person name="Wiebenga A."/>
            <person name="Kun R.S."/>
            <person name="Lubbers R.J."/>
            <person name="Makela M.R."/>
            <person name="Barry K."/>
            <person name="Chovatia M."/>
            <person name="Clum A."/>
            <person name="Daum C."/>
            <person name="Haridas S."/>
            <person name="He G."/>
            <person name="LaButti K."/>
            <person name="Lipzen A."/>
            <person name="Mondo S."/>
            <person name="Riley R."/>
            <person name="Salamov A."/>
            <person name="Simmons B.A."/>
            <person name="Magnuson J.K."/>
            <person name="Henrissat B."/>
            <person name="Mortensen U.H."/>
            <person name="Larsen T.O."/>
            <person name="Devries R.P."/>
            <person name="Grigoriev I.V."/>
            <person name="Machida M."/>
            <person name="Baker S.E."/>
            <person name="Andersen M.R."/>
        </authorList>
    </citation>
    <scope>NUCLEOTIDE SEQUENCE [LARGE SCALE GENOMIC DNA]</scope>
    <source>
        <strain evidence="11">CBS 553.77</strain>
    </source>
</reference>
<dbReference type="PANTHER" id="PTHR24305:SF180">
    <property type="entry name" value="P450, PUTATIVE (EUROFUNG)-RELATED"/>
    <property type="match status" value="1"/>
</dbReference>
<dbReference type="InterPro" id="IPR050121">
    <property type="entry name" value="Cytochrome_P450_monoxygenase"/>
</dbReference>
<evidence type="ECO:0000256" key="7">
    <source>
        <dbReference type="PIRSR" id="PIRSR602401-1"/>
    </source>
</evidence>
<dbReference type="SUPFAM" id="SSF48264">
    <property type="entry name" value="Cytochrome P450"/>
    <property type="match status" value="1"/>
</dbReference>
<evidence type="ECO:0000313" key="10">
    <source>
        <dbReference type="EMBL" id="KAE8356015.1"/>
    </source>
</evidence>
<keyword evidence="7 8" id="KW-0349">Heme</keyword>
<keyword evidence="4 8" id="KW-0560">Oxidoreductase</keyword>
<gene>
    <name evidence="10" type="ORF">BDV28DRAFT_154996</name>
</gene>
<dbReference type="OrthoDB" id="3934656at2759"/>
<dbReference type="Gene3D" id="1.10.630.10">
    <property type="entry name" value="Cytochrome P450"/>
    <property type="match status" value="1"/>
</dbReference>
<keyword evidence="9" id="KW-0812">Transmembrane</keyword>
<keyword evidence="9" id="KW-1133">Transmembrane helix</keyword>